<accession>A0A1E5XR22</accession>
<reference evidence="1 2" key="1">
    <citation type="journal article" date="2015" name="Genome Announc.">
        <title>Genome Assemblies of Three Soil-Associated Devosia species: D. insulae, D. limi, and D. soli.</title>
        <authorList>
            <person name="Hassan Y.I."/>
            <person name="Lepp D."/>
            <person name="Zhou T."/>
        </authorList>
    </citation>
    <scope>NUCLEOTIDE SEQUENCE [LARGE SCALE GENOMIC DNA]</scope>
    <source>
        <strain evidence="1 2">DS-56</strain>
    </source>
</reference>
<organism evidence="1 2">
    <name type="scientific">Devosia insulae DS-56</name>
    <dbReference type="NCBI Taxonomy" id="1116389"/>
    <lineage>
        <taxon>Bacteria</taxon>
        <taxon>Pseudomonadati</taxon>
        <taxon>Pseudomonadota</taxon>
        <taxon>Alphaproteobacteria</taxon>
        <taxon>Hyphomicrobiales</taxon>
        <taxon>Devosiaceae</taxon>
        <taxon>Devosia</taxon>
    </lineage>
</organism>
<dbReference type="InterPro" id="IPR045423">
    <property type="entry name" value="DUF6510"/>
</dbReference>
<evidence type="ECO:0000313" key="1">
    <source>
        <dbReference type="EMBL" id="OEO31048.1"/>
    </source>
</evidence>
<dbReference type="EMBL" id="LAJE02000173">
    <property type="protein sequence ID" value="OEO31048.1"/>
    <property type="molecule type" value="Genomic_DNA"/>
</dbReference>
<comment type="caution">
    <text evidence="1">The sequence shown here is derived from an EMBL/GenBank/DDBJ whole genome shotgun (WGS) entry which is preliminary data.</text>
</comment>
<dbReference type="Pfam" id="PF20120">
    <property type="entry name" value="DUF6510"/>
    <property type="match status" value="1"/>
</dbReference>
<dbReference type="OrthoDB" id="165401at2"/>
<dbReference type="RefSeq" id="WP_069909784.1">
    <property type="nucleotide sequence ID" value="NZ_LAJE02000173.1"/>
</dbReference>
<evidence type="ECO:0000313" key="2">
    <source>
        <dbReference type="Proteomes" id="UP000095463"/>
    </source>
</evidence>
<dbReference type="AlphaFoldDB" id="A0A1E5XR22"/>
<keyword evidence="2" id="KW-1185">Reference proteome</keyword>
<gene>
    <name evidence="1" type="ORF">VW23_018340</name>
</gene>
<proteinExistence type="predicted"/>
<protein>
    <submittedName>
        <fullName evidence="1">Uncharacterized protein</fullName>
    </submittedName>
</protein>
<sequence length="94" mass="9981">METEADDVNRAMMLDGNAVAGRFAALFGAEMTTSLTECASCGQDHMMGALLAFTHAPGVVLRCPSCEAVMIKLVETPRGVYLDARGAAFVRIAR</sequence>
<dbReference type="Proteomes" id="UP000095463">
    <property type="component" value="Unassembled WGS sequence"/>
</dbReference>
<name>A0A1E5XR22_9HYPH</name>